<dbReference type="EMBL" id="JAULSU010000002">
    <property type="protein sequence ID" value="KAK0627210.1"/>
    <property type="molecule type" value="Genomic_DNA"/>
</dbReference>
<evidence type="ECO:0000313" key="3">
    <source>
        <dbReference type="Proteomes" id="UP001175000"/>
    </source>
</evidence>
<dbReference type="Proteomes" id="UP001175000">
    <property type="component" value="Unassembled WGS sequence"/>
</dbReference>
<dbReference type="AlphaFoldDB" id="A0AA39X5L1"/>
<proteinExistence type="predicted"/>
<reference evidence="2" key="1">
    <citation type="submission" date="2023-06" db="EMBL/GenBank/DDBJ databases">
        <title>Genome-scale phylogeny and comparative genomics of the fungal order Sordariales.</title>
        <authorList>
            <consortium name="Lawrence Berkeley National Laboratory"/>
            <person name="Hensen N."/>
            <person name="Bonometti L."/>
            <person name="Westerberg I."/>
            <person name="Brannstrom I.O."/>
            <person name="Guillou S."/>
            <person name="Cros-Aarteil S."/>
            <person name="Calhoun S."/>
            <person name="Haridas S."/>
            <person name="Kuo A."/>
            <person name="Mondo S."/>
            <person name="Pangilinan J."/>
            <person name="Riley R."/>
            <person name="Labutti K."/>
            <person name="Andreopoulos B."/>
            <person name="Lipzen A."/>
            <person name="Chen C."/>
            <person name="Yanf M."/>
            <person name="Daum C."/>
            <person name="Ng V."/>
            <person name="Clum A."/>
            <person name="Steindorff A."/>
            <person name="Ohm R."/>
            <person name="Martin F."/>
            <person name="Silar P."/>
            <person name="Natvig D."/>
            <person name="Lalanne C."/>
            <person name="Gautier V."/>
            <person name="Ament-Velasquez S.L."/>
            <person name="Kruys A."/>
            <person name="Hutchinson M.I."/>
            <person name="Powell A.J."/>
            <person name="Barry K."/>
            <person name="Miller A.N."/>
            <person name="Grigoriev I.V."/>
            <person name="Debuchy R."/>
            <person name="Gladieux P."/>
            <person name="Thoren M.H."/>
            <person name="Johannesson H."/>
        </authorList>
    </citation>
    <scope>NUCLEOTIDE SEQUENCE</scope>
    <source>
        <strain evidence="2">CBS 606.72</strain>
    </source>
</reference>
<feature type="region of interest" description="Disordered" evidence="1">
    <location>
        <begin position="90"/>
        <end position="158"/>
    </location>
</feature>
<evidence type="ECO:0000313" key="2">
    <source>
        <dbReference type="EMBL" id="KAK0627210.1"/>
    </source>
</evidence>
<gene>
    <name evidence="2" type="ORF">B0T14DRAFT_131315</name>
</gene>
<accession>A0AA39X5L1</accession>
<feature type="compositionally biased region" description="Polar residues" evidence="1">
    <location>
        <begin position="90"/>
        <end position="99"/>
    </location>
</feature>
<feature type="compositionally biased region" description="Acidic residues" evidence="1">
    <location>
        <begin position="102"/>
        <end position="113"/>
    </location>
</feature>
<evidence type="ECO:0000256" key="1">
    <source>
        <dbReference type="SAM" id="MobiDB-lite"/>
    </source>
</evidence>
<comment type="caution">
    <text evidence="2">The sequence shown here is derived from an EMBL/GenBank/DDBJ whole genome shotgun (WGS) entry which is preliminary data.</text>
</comment>
<protein>
    <submittedName>
        <fullName evidence="2">Uncharacterized protein</fullName>
    </submittedName>
</protein>
<keyword evidence="3" id="KW-1185">Reference proteome</keyword>
<name>A0AA39X5L1_9PEZI</name>
<sequence length="349" mass="39264">MLWCSAPSSPRHFARAQTAPEMDRMSHQVHEAVAGPGAASWPRRSTNNLVVKHEENLHIEKQENRFAMLYILPPAVRDRIPSRSSIMGMSFPSRVSSPLSEADTEVVDVEGPDDPTLPEPVAYPAPASRKSSSTLSTRSSSTLRSRSASPNTGIHPSGVRWRHARIGLDLLMGSGQESERTPSPNYDSYLERSSYVSGVRYLLDGLPEDLDESEVMLLQSGMPQPLVEGNDVPLSRNSRVRRSEQHELPLPPNLIHRVMILLLTYLEMGWNWTWPRALFFMGEVMRVEREHQVLRVLLEVAVVVFQWVCAMWDSFAGQTASRVVRYSTEGVEGALKEFANRKGPRQRAR</sequence>
<organism evidence="2 3">
    <name type="scientific">Immersiella caudata</name>
    <dbReference type="NCBI Taxonomy" id="314043"/>
    <lineage>
        <taxon>Eukaryota</taxon>
        <taxon>Fungi</taxon>
        <taxon>Dikarya</taxon>
        <taxon>Ascomycota</taxon>
        <taxon>Pezizomycotina</taxon>
        <taxon>Sordariomycetes</taxon>
        <taxon>Sordariomycetidae</taxon>
        <taxon>Sordariales</taxon>
        <taxon>Lasiosphaeriaceae</taxon>
        <taxon>Immersiella</taxon>
    </lineage>
</organism>
<feature type="compositionally biased region" description="Low complexity" evidence="1">
    <location>
        <begin position="127"/>
        <end position="149"/>
    </location>
</feature>